<gene>
    <name evidence="9" type="ORF">PGTG_05713</name>
</gene>
<dbReference type="GO" id="GO:0046872">
    <property type="term" value="F:metal ion binding"/>
    <property type="evidence" value="ECO:0007669"/>
    <property type="project" value="UniProtKB-KW"/>
</dbReference>
<comment type="cofactor">
    <cofactor evidence="1">
        <name>a divalent metal cation</name>
        <dbReference type="ChEBI" id="CHEBI:60240"/>
    </cofactor>
</comment>
<proteinExistence type="inferred from homology"/>
<comment type="similarity">
    <text evidence="3">Belongs to the HARBI1 family.</text>
</comment>
<sequence length="432" mass="49200">MHKYSERQQIVRDLFMLLIFLHQNETDNLLDSSIKIPIVPSLGQITAPRNPGRALLLDLLFDDEAMVSDLLQLVLSNQYLHDRLPGRTHDEFNLAQLFDMRDDDFKQAVRTTKPGFIWLLNEIQLNPVFHSGSFRPQLPIAHQLALTLERLGSNGNGASVGRFSRNLSVGRGTVVKASRRVIQAINDLSGRYLLWPDTDRRREISEVMKEEGFEGCVGFVDGTTIPLYQRPSIDGEVFFDRKKRYSINCQVICDCDQFITAYMTGWPGSCGDSMVFKRMLLHQEPEKFFGDGQYLIADSAYELGVHCIPAYKAPAAFILENTEFNYCLARSRVRNEHTIGILKGRWASLQDLRLAIQKPTDMIEIIRWINCCVTLHNMLAHLGDAWDELDASTNDTPTGEAMGRNDDTPKDFRNRVQTICLEKNYELGVLPI</sequence>
<dbReference type="RefSeq" id="XP_003323811.1">
    <property type="nucleotide sequence ID" value="XM_003323763.1"/>
</dbReference>
<dbReference type="KEGG" id="pgr:PGTG_05713"/>
<evidence type="ECO:0000256" key="6">
    <source>
        <dbReference type="ARBA" id="ARBA00022801"/>
    </source>
</evidence>
<keyword evidence="5" id="KW-0479">Metal-binding</keyword>
<dbReference type="GO" id="GO:0005634">
    <property type="term" value="C:nucleus"/>
    <property type="evidence" value="ECO:0007669"/>
    <property type="project" value="UniProtKB-SubCell"/>
</dbReference>
<keyword evidence="4" id="KW-0540">Nuclease</keyword>
<dbReference type="Pfam" id="PF13359">
    <property type="entry name" value="DDE_Tnp_4"/>
    <property type="match status" value="1"/>
</dbReference>
<evidence type="ECO:0000256" key="5">
    <source>
        <dbReference type="ARBA" id="ARBA00022723"/>
    </source>
</evidence>
<evidence type="ECO:0000256" key="3">
    <source>
        <dbReference type="ARBA" id="ARBA00006958"/>
    </source>
</evidence>
<dbReference type="InterPro" id="IPR045249">
    <property type="entry name" value="HARBI1-like"/>
</dbReference>
<dbReference type="GO" id="GO:0004518">
    <property type="term" value="F:nuclease activity"/>
    <property type="evidence" value="ECO:0007669"/>
    <property type="project" value="UniProtKB-KW"/>
</dbReference>
<dbReference type="PANTHER" id="PTHR22930">
    <property type="match status" value="1"/>
</dbReference>
<name>E3K471_PUCGT</name>
<keyword evidence="10" id="KW-1185">Reference proteome</keyword>
<dbReference type="HOGENOM" id="CLU_018552_2_0_1"/>
<dbReference type="InterPro" id="IPR027806">
    <property type="entry name" value="HARBI1_dom"/>
</dbReference>
<dbReference type="InParanoid" id="E3K471"/>
<dbReference type="OrthoDB" id="2502344at2759"/>
<dbReference type="EMBL" id="DS178272">
    <property type="protein sequence ID" value="EFP79392.1"/>
    <property type="molecule type" value="Genomic_DNA"/>
</dbReference>
<keyword evidence="6" id="KW-0378">Hydrolase</keyword>
<evidence type="ECO:0000256" key="7">
    <source>
        <dbReference type="ARBA" id="ARBA00023242"/>
    </source>
</evidence>
<reference key="1">
    <citation type="submission" date="2007-01" db="EMBL/GenBank/DDBJ databases">
        <title>The Genome Sequence of Puccinia graminis f. sp. tritici Strain CRL 75-36-700-3.</title>
        <authorList>
            <consortium name="The Broad Institute Genome Sequencing Platform"/>
            <person name="Birren B."/>
            <person name="Lander E."/>
            <person name="Galagan J."/>
            <person name="Nusbaum C."/>
            <person name="Devon K."/>
            <person name="Cuomo C."/>
            <person name="Jaffe D."/>
            <person name="Butler J."/>
            <person name="Alvarez P."/>
            <person name="Gnerre S."/>
            <person name="Grabherr M."/>
            <person name="Mauceli E."/>
            <person name="Brockman W."/>
            <person name="Young S."/>
            <person name="LaButti K."/>
            <person name="Sykes S."/>
            <person name="DeCaprio D."/>
            <person name="Crawford M."/>
            <person name="Koehrsen M."/>
            <person name="Engels R."/>
            <person name="Montgomery P."/>
            <person name="Pearson M."/>
            <person name="Howarth C."/>
            <person name="Larson L."/>
            <person name="White J."/>
            <person name="Zeng Q."/>
            <person name="Kodira C."/>
            <person name="Yandava C."/>
            <person name="Alvarado L."/>
            <person name="O'Leary S."/>
            <person name="Szabo L."/>
            <person name="Dean R."/>
            <person name="Schein J."/>
        </authorList>
    </citation>
    <scope>NUCLEOTIDE SEQUENCE</scope>
    <source>
        <strain>CRL 75-36-700-3</strain>
    </source>
</reference>
<dbReference type="PANTHER" id="PTHR22930:SF85">
    <property type="entry name" value="GH03217P-RELATED"/>
    <property type="match status" value="1"/>
</dbReference>
<evidence type="ECO:0000256" key="1">
    <source>
        <dbReference type="ARBA" id="ARBA00001968"/>
    </source>
</evidence>
<reference evidence="10" key="2">
    <citation type="journal article" date="2011" name="Proc. Natl. Acad. Sci. U.S.A.">
        <title>Obligate biotrophy features unraveled by the genomic analysis of rust fungi.</title>
        <authorList>
            <person name="Duplessis S."/>
            <person name="Cuomo C.A."/>
            <person name="Lin Y.-C."/>
            <person name="Aerts A."/>
            <person name="Tisserant E."/>
            <person name="Veneault-Fourrey C."/>
            <person name="Joly D.L."/>
            <person name="Hacquard S."/>
            <person name="Amselem J."/>
            <person name="Cantarel B.L."/>
            <person name="Chiu R."/>
            <person name="Coutinho P.M."/>
            <person name="Feau N."/>
            <person name="Field M."/>
            <person name="Frey P."/>
            <person name="Gelhaye E."/>
            <person name="Goldberg J."/>
            <person name="Grabherr M.G."/>
            <person name="Kodira C.D."/>
            <person name="Kohler A."/>
            <person name="Kuees U."/>
            <person name="Lindquist E.A."/>
            <person name="Lucas S.M."/>
            <person name="Mago R."/>
            <person name="Mauceli E."/>
            <person name="Morin E."/>
            <person name="Murat C."/>
            <person name="Pangilinan J.L."/>
            <person name="Park R."/>
            <person name="Pearson M."/>
            <person name="Quesneville H."/>
            <person name="Rouhier N."/>
            <person name="Sakthikumar S."/>
            <person name="Salamov A.A."/>
            <person name="Schmutz J."/>
            <person name="Selles B."/>
            <person name="Shapiro H."/>
            <person name="Tanguay P."/>
            <person name="Tuskan G.A."/>
            <person name="Henrissat B."/>
            <person name="Van de Peer Y."/>
            <person name="Rouze P."/>
            <person name="Ellis J.G."/>
            <person name="Dodds P.N."/>
            <person name="Schein J.E."/>
            <person name="Zhong S."/>
            <person name="Hamelin R.C."/>
            <person name="Grigoriev I.V."/>
            <person name="Szabo L.J."/>
            <person name="Martin F."/>
        </authorList>
    </citation>
    <scope>NUCLEOTIDE SEQUENCE [LARGE SCALE GENOMIC DNA]</scope>
    <source>
        <strain evidence="10">CRL 75-36-700-3 / race SCCL</strain>
    </source>
</reference>
<dbReference type="Proteomes" id="UP000008783">
    <property type="component" value="Unassembled WGS sequence"/>
</dbReference>
<keyword evidence="7" id="KW-0539">Nucleus</keyword>
<evidence type="ECO:0000313" key="9">
    <source>
        <dbReference type="EMBL" id="EFP79392.1"/>
    </source>
</evidence>
<evidence type="ECO:0000256" key="4">
    <source>
        <dbReference type="ARBA" id="ARBA00022722"/>
    </source>
</evidence>
<comment type="subcellular location">
    <subcellularLocation>
        <location evidence="2">Nucleus</location>
    </subcellularLocation>
</comment>
<dbReference type="AlphaFoldDB" id="E3K471"/>
<dbReference type="eggNOG" id="KOG4585">
    <property type="taxonomic scope" value="Eukaryota"/>
</dbReference>
<organism evidence="9 10">
    <name type="scientific">Puccinia graminis f. sp. tritici (strain CRL 75-36-700-3 / race SCCL)</name>
    <name type="common">Black stem rust fungus</name>
    <dbReference type="NCBI Taxonomy" id="418459"/>
    <lineage>
        <taxon>Eukaryota</taxon>
        <taxon>Fungi</taxon>
        <taxon>Dikarya</taxon>
        <taxon>Basidiomycota</taxon>
        <taxon>Pucciniomycotina</taxon>
        <taxon>Pucciniomycetes</taxon>
        <taxon>Pucciniales</taxon>
        <taxon>Pucciniaceae</taxon>
        <taxon>Puccinia</taxon>
    </lineage>
</organism>
<evidence type="ECO:0000256" key="2">
    <source>
        <dbReference type="ARBA" id="ARBA00004123"/>
    </source>
</evidence>
<dbReference type="GeneID" id="10531216"/>
<dbReference type="GO" id="GO:0016787">
    <property type="term" value="F:hydrolase activity"/>
    <property type="evidence" value="ECO:0007669"/>
    <property type="project" value="UniProtKB-KW"/>
</dbReference>
<protein>
    <recommendedName>
        <fullName evidence="8">DDE Tnp4 domain-containing protein</fullName>
    </recommendedName>
</protein>
<dbReference type="VEuPathDB" id="FungiDB:PGTG_05713"/>
<evidence type="ECO:0000259" key="8">
    <source>
        <dbReference type="Pfam" id="PF13359"/>
    </source>
</evidence>
<accession>E3K471</accession>
<evidence type="ECO:0000313" key="10">
    <source>
        <dbReference type="Proteomes" id="UP000008783"/>
    </source>
</evidence>
<feature type="domain" description="DDE Tnp4" evidence="8">
    <location>
        <begin position="220"/>
        <end position="377"/>
    </location>
</feature>